<protein>
    <submittedName>
        <fullName evidence="6">Lipopolysaccharide transport system ATP-binding protein</fullName>
    </submittedName>
</protein>
<dbReference type="InterPro" id="IPR015860">
    <property type="entry name" value="ABC_transpr_TagH-like"/>
</dbReference>
<dbReference type="PANTHER" id="PTHR46743:SF2">
    <property type="entry name" value="TEICHOIC ACIDS EXPORT ATP-BINDING PROTEIN TAGH"/>
    <property type="match status" value="1"/>
</dbReference>
<dbReference type="GO" id="GO:0140359">
    <property type="term" value="F:ABC-type transporter activity"/>
    <property type="evidence" value="ECO:0007669"/>
    <property type="project" value="InterPro"/>
</dbReference>
<dbReference type="GO" id="GO:0005524">
    <property type="term" value="F:ATP binding"/>
    <property type="evidence" value="ECO:0007669"/>
    <property type="project" value="UniProtKB-KW"/>
</dbReference>
<comment type="similarity">
    <text evidence="1">Belongs to the ABC transporter superfamily.</text>
</comment>
<reference evidence="7" key="1">
    <citation type="submission" date="2016-10" db="EMBL/GenBank/DDBJ databases">
        <authorList>
            <person name="Varghese N."/>
            <person name="Submissions S."/>
        </authorList>
    </citation>
    <scope>NUCLEOTIDE SEQUENCE [LARGE SCALE GENOMIC DNA]</scope>
    <source>
        <strain evidence="7">JCM 18416</strain>
    </source>
</reference>
<evidence type="ECO:0000256" key="4">
    <source>
        <dbReference type="ARBA" id="ARBA00022840"/>
    </source>
</evidence>
<dbReference type="InterPro" id="IPR003593">
    <property type="entry name" value="AAA+_ATPase"/>
</dbReference>
<dbReference type="SUPFAM" id="SSF52540">
    <property type="entry name" value="P-loop containing nucleoside triphosphate hydrolases"/>
    <property type="match status" value="1"/>
</dbReference>
<evidence type="ECO:0000313" key="6">
    <source>
        <dbReference type="EMBL" id="SDP55579.1"/>
    </source>
</evidence>
<evidence type="ECO:0000256" key="1">
    <source>
        <dbReference type="ARBA" id="ARBA00005417"/>
    </source>
</evidence>
<evidence type="ECO:0000313" key="7">
    <source>
        <dbReference type="Proteomes" id="UP000199460"/>
    </source>
</evidence>
<dbReference type="GO" id="GO:0016020">
    <property type="term" value="C:membrane"/>
    <property type="evidence" value="ECO:0007669"/>
    <property type="project" value="InterPro"/>
</dbReference>
<dbReference type="PROSITE" id="PS50893">
    <property type="entry name" value="ABC_TRANSPORTER_2"/>
    <property type="match status" value="1"/>
</dbReference>
<organism evidence="6 7">
    <name type="scientific">Ectopseudomonas guguanensis</name>
    <dbReference type="NCBI Taxonomy" id="1198456"/>
    <lineage>
        <taxon>Bacteria</taxon>
        <taxon>Pseudomonadati</taxon>
        <taxon>Pseudomonadota</taxon>
        <taxon>Gammaproteobacteria</taxon>
        <taxon>Pseudomonadales</taxon>
        <taxon>Pseudomonadaceae</taxon>
        <taxon>Ectopseudomonas</taxon>
    </lineage>
</organism>
<dbReference type="Proteomes" id="UP000199460">
    <property type="component" value="Unassembled WGS sequence"/>
</dbReference>
<feature type="domain" description="ABC transporter" evidence="5">
    <location>
        <begin position="8"/>
        <end position="232"/>
    </location>
</feature>
<sequence>MGQVVLSLRNIGVRFKLSGKHAHQPFNEPLKGVSLDIHAGETLGVLGANGAGKSTLLKIMSGALQPDTGEVINHGVRVALLALQAGFDSNLTGRDNALFGGMLLGYTRREVTQRLDEINAYAELGDYFDEPVRNYSSGMASRLGFAISTIISPDVLLIDEVLSVGDAHFKQKAERTMLQKIASGQTVVLVSHSRGQIANLCDRCVILNDGGLIEGANLNETLKLYDQLMHRE</sequence>
<keyword evidence="7" id="KW-1185">Reference proteome</keyword>
<dbReference type="GO" id="GO:0016887">
    <property type="term" value="F:ATP hydrolysis activity"/>
    <property type="evidence" value="ECO:0007669"/>
    <property type="project" value="InterPro"/>
</dbReference>
<evidence type="ECO:0000259" key="5">
    <source>
        <dbReference type="PROSITE" id="PS50893"/>
    </source>
</evidence>
<dbReference type="InterPro" id="IPR017871">
    <property type="entry name" value="ABC_transporter-like_CS"/>
</dbReference>
<proteinExistence type="inferred from homology"/>
<dbReference type="PANTHER" id="PTHR46743">
    <property type="entry name" value="TEICHOIC ACIDS EXPORT ATP-BINDING PROTEIN TAGH"/>
    <property type="match status" value="1"/>
</dbReference>
<name>A0A1H0TNJ6_9GAMM</name>
<dbReference type="InterPro" id="IPR027417">
    <property type="entry name" value="P-loop_NTPase"/>
</dbReference>
<keyword evidence="3" id="KW-0547">Nucleotide-binding</keyword>
<dbReference type="EMBL" id="FNJJ01000004">
    <property type="protein sequence ID" value="SDP55579.1"/>
    <property type="molecule type" value="Genomic_DNA"/>
</dbReference>
<dbReference type="Pfam" id="PF00005">
    <property type="entry name" value="ABC_tran"/>
    <property type="match status" value="1"/>
</dbReference>
<dbReference type="InterPro" id="IPR003439">
    <property type="entry name" value="ABC_transporter-like_ATP-bd"/>
</dbReference>
<accession>A0A1H0TNJ6</accession>
<keyword evidence="2" id="KW-0813">Transport</keyword>
<gene>
    <name evidence="6" type="ORF">SAMN05216213_104226</name>
</gene>
<dbReference type="SMART" id="SM00382">
    <property type="entry name" value="AAA"/>
    <property type="match status" value="1"/>
</dbReference>
<dbReference type="OrthoDB" id="9778870at2"/>
<dbReference type="InterPro" id="IPR050683">
    <property type="entry name" value="Bact_Polysacc_Export_ATP-bd"/>
</dbReference>
<keyword evidence="4 6" id="KW-0067">ATP-binding</keyword>
<dbReference type="AlphaFoldDB" id="A0A1H0TNJ6"/>
<dbReference type="Gene3D" id="3.40.50.300">
    <property type="entry name" value="P-loop containing nucleotide triphosphate hydrolases"/>
    <property type="match status" value="1"/>
</dbReference>
<evidence type="ECO:0000256" key="2">
    <source>
        <dbReference type="ARBA" id="ARBA00022448"/>
    </source>
</evidence>
<dbReference type="CDD" id="cd03220">
    <property type="entry name" value="ABC_KpsT_Wzt"/>
    <property type="match status" value="1"/>
</dbReference>
<evidence type="ECO:0000256" key="3">
    <source>
        <dbReference type="ARBA" id="ARBA00022741"/>
    </source>
</evidence>
<dbReference type="PROSITE" id="PS00211">
    <property type="entry name" value="ABC_TRANSPORTER_1"/>
    <property type="match status" value="1"/>
</dbReference>